<dbReference type="AlphaFoldDB" id="A0A0L0DHB0"/>
<dbReference type="PANTHER" id="PTHR10465">
    <property type="entry name" value="TRANSMEMBRANE GTPASE FZO1"/>
    <property type="match status" value="1"/>
</dbReference>
<dbReference type="OMA" id="LHANSIW"/>
<gene>
    <name evidence="8" type="ORF">AMSG_00857</name>
</gene>
<keyword evidence="6" id="KW-0812">Transmembrane</keyword>
<accession>A0A0L0DHB0</accession>
<dbReference type="GeneID" id="25560636"/>
<keyword evidence="3" id="KW-0378">Hydrolase</keyword>
<dbReference type="GO" id="GO:0007005">
    <property type="term" value="P:mitochondrion organization"/>
    <property type="evidence" value="ECO:0007669"/>
    <property type="project" value="UniProtKB-ARBA"/>
</dbReference>
<dbReference type="Pfam" id="PF00350">
    <property type="entry name" value="Dynamin_N"/>
    <property type="match status" value="1"/>
</dbReference>
<dbReference type="GO" id="GO:0003924">
    <property type="term" value="F:GTPase activity"/>
    <property type="evidence" value="ECO:0007669"/>
    <property type="project" value="InterPro"/>
</dbReference>
<dbReference type="EMBL" id="GL349435">
    <property type="protein sequence ID" value="KNC50698.1"/>
    <property type="molecule type" value="Genomic_DNA"/>
</dbReference>
<reference evidence="8 9" key="1">
    <citation type="submission" date="2010-05" db="EMBL/GenBank/DDBJ databases">
        <title>The Genome Sequence of Thecamonas trahens ATCC 50062.</title>
        <authorList>
            <consortium name="The Broad Institute Genome Sequencing Platform"/>
            <person name="Russ C."/>
            <person name="Cuomo C."/>
            <person name="Shea T."/>
            <person name="Young S.K."/>
            <person name="Zeng Q."/>
            <person name="Koehrsen M."/>
            <person name="Haas B."/>
            <person name="Borodovsky M."/>
            <person name="Guigo R."/>
            <person name="Alvarado L."/>
            <person name="Berlin A."/>
            <person name="Bochicchio J."/>
            <person name="Borenstein D."/>
            <person name="Chapman S."/>
            <person name="Chen Z."/>
            <person name="Freedman E."/>
            <person name="Gellesch M."/>
            <person name="Goldberg J."/>
            <person name="Griggs A."/>
            <person name="Gujja S."/>
            <person name="Heilman E."/>
            <person name="Heiman D."/>
            <person name="Hepburn T."/>
            <person name="Howarth C."/>
            <person name="Jen D."/>
            <person name="Larson L."/>
            <person name="Mehta T."/>
            <person name="Park D."/>
            <person name="Pearson M."/>
            <person name="Roberts A."/>
            <person name="Saif S."/>
            <person name="Shenoy N."/>
            <person name="Sisk P."/>
            <person name="Stolte C."/>
            <person name="Sykes S."/>
            <person name="Thomson T."/>
            <person name="Walk T."/>
            <person name="White J."/>
            <person name="Yandava C."/>
            <person name="Burger G."/>
            <person name="Gray M.W."/>
            <person name="Holland P.W.H."/>
            <person name="King N."/>
            <person name="Lang F.B.F."/>
            <person name="Roger A.J."/>
            <person name="Ruiz-Trillo I."/>
            <person name="Lander E."/>
            <person name="Nusbaum C."/>
        </authorList>
    </citation>
    <scope>NUCLEOTIDE SEQUENCE [LARGE SCALE GENOMIC DNA]</scope>
    <source>
        <strain evidence="8 9">ATCC 50062</strain>
    </source>
</reference>
<evidence type="ECO:0000259" key="7">
    <source>
        <dbReference type="Pfam" id="PF00350"/>
    </source>
</evidence>
<dbReference type="RefSeq" id="XP_013762575.1">
    <property type="nucleotide sequence ID" value="XM_013907121.1"/>
</dbReference>
<sequence length="447" mass="49627">MSTSSGSSPEGMPVAESILNRIHELYTSDNGLLSIAREAGSRLLPPSRKVTVALMGNHSSGKSSFINWYVGQEVLKTSVAIETQGVNFVTAGHRRDVMHGPATLKLFQRFRGLDQFDGLLPHVETHVVPSDANAFPLLTLIDTPGLVDGNMAYPFDVSRVLEWLAARVDMVFIFFDPLGQALCSRTMSLIKALDARHADKIRYVASKMDTVATEADRSRVLIQITQNLMSHISAKTALRLPSIHIPVDGETRDAPLHANSIWELTDEIDDRISATVQNTIRQLKTDSRTLYDRLLAIRDRDHAAITANWNAWIRSGFLRFFAFLLSALASLFVAHSLRLFRLALAAIPLSPSLYHTARDGIDLLDSVLPYILPSGTSFLYLVLGLYAAAALLVLFTRWAYTSRQPTLPVHKIATITAGINFLRTRCLPLPEQLYNEYFADSVDRSNL</sequence>
<keyword evidence="6" id="KW-1133">Transmembrane helix</keyword>
<name>A0A0L0DHB0_THETB</name>
<comment type="subcellular location">
    <subcellularLocation>
        <location evidence="1">Membrane</location>
    </subcellularLocation>
</comment>
<dbReference type="InterPro" id="IPR045063">
    <property type="entry name" value="Dynamin_N"/>
</dbReference>
<dbReference type="SUPFAM" id="SSF52540">
    <property type="entry name" value="P-loop containing nucleoside triphosphate hydrolases"/>
    <property type="match status" value="1"/>
</dbReference>
<evidence type="ECO:0000313" key="8">
    <source>
        <dbReference type="EMBL" id="KNC50698.1"/>
    </source>
</evidence>
<feature type="transmembrane region" description="Helical" evidence="6">
    <location>
        <begin position="316"/>
        <end position="334"/>
    </location>
</feature>
<evidence type="ECO:0000256" key="4">
    <source>
        <dbReference type="ARBA" id="ARBA00023134"/>
    </source>
</evidence>
<evidence type="ECO:0000256" key="2">
    <source>
        <dbReference type="ARBA" id="ARBA00022741"/>
    </source>
</evidence>
<organism evidence="8 9">
    <name type="scientific">Thecamonas trahens ATCC 50062</name>
    <dbReference type="NCBI Taxonomy" id="461836"/>
    <lineage>
        <taxon>Eukaryota</taxon>
        <taxon>Apusozoa</taxon>
        <taxon>Apusomonadida</taxon>
        <taxon>Apusomonadidae</taxon>
        <taxon>Thecamonas</taxon>
    </lineage>
</organism>
<dbReference type="OrthoDB" id="1716625at2759"/>
<dbReference type="GO" id="GO:0016020">
    <property type="term" value="C:membrane"/>
    <property type="evidence" value="ECO:0007669"/>
    <property type="project" value="UniProtKB-SubCell"/>
</dbReference>
<proteinExistence type="predicted"/>
<dbReference type="STRING" id="461836.A0A0L0DHB0"/>
<evidence type="ECO:0000256" key="5">
    <source>
        <dbReference type="ARBA" id="ARBA00023136"/>
    </source>
</evidence>
<feature type="domain" description="Dynamin N-terminal" evidence="7">
    <location>
        <begin position="52"/>
        <end position="164"/>
    </location>
</feature>
<dbReference type="Gene3D" id="3.40.50.300">
    <property type="entry name" value="P-loop containing nucleotide triphosphate hydrolases"/>
    <property type="match status" value="1"/>
</dbReference>
<feature type="transmembrane region" description="Helical" evidence="6">
    <location>
        <begin position="377"/>
        <end position="395"/>
    </location>
</feature>
<protein>
    <submittedName>
        <fullName evidence="8">EH domain-containing protein 3</fullName>
    </submittedName>
</protein>
<dbReference type="GO" id="GO:0005525">
    <property type="term" value="F:GTP binding"/>
    <property type="evidence" value="ECO:0007669"/>
    <property type="project" value="UniProtKB-KW"/>
</dbReference>
<dbReference type="InterPro" id="IPR027094">
    <property type="entry name" value="Mitofusin_fam"/>
</dbReference>
<dbReference type="Proteomes" id="UP000054408">
    <property type="component" value="Unassembled WGS sequence"/>
</dbReference>
<evidence type="ECO:0000256" key="3">
    <source>
        <dbReference type="ARBA" id="ARBA00022801"/>
    </source>
</evidence>
<dbReference type="InterPro" id="IPR027417">
    <property type="entry name" value="P-loop_NTPase"/>
</dbReference>
<dbReference type="PANTHER" id="PTHR10465:SF4">
    <property type="entry name" value="DYNAMIN N-TERMINAL DOMAIN-CONTAINING PROTEIN"/>
    <property type="match status" value="1"/>
</dbReference>
<evidence type="ECO:0000313" key="9">
    <source>
        <dbReference type="Proteomes" id="UP000054408"/>
    </source>
</evidence>
<keyword evidence="2" id="KW-0547">Nucleotide-binding</keyword>
<keyword evidence="9" id="KW-1185">Reference proteome</keyword>
<evidence type="ECO:0000256" key="1">
    <source>
        <dbReference type="ARBA" id="ARBA00004370"/>
    </source>
</evidence>
<dbReference type="eggNOG" id="KOG1954">
    <property type="taxonomic scope" value="Eukaryota"/>
</dbReference>
<keyword evidence="5 6" id="KW-0472">Membrane</keyword>
<keyword evidence="4" id="KW-0342">GTP-binding</keyword>
<evidence type="ECO:0000256" key="6">
    <source>
        <dbReference type="SAM" id="Phobius"/>
    </source>
</evidence>